<organism evidence="2 3">
    <name type="scientific">Blyttiomyces helicus</name>
    <dbReference type="NCBI Taxonomy" id="388810"/>
    <lineage>
        <taxon>Eukaryota</taxon>
        <taxon>Fungi</taxon>
        <taxon>Fungi incertae sedis</taxon>
        <taxon>Chytridiomycota</taxon>
        <taxon>Chytridiomycota incertae sedis</taxon>
        <taxon>Chytridiomycetes</taxon>
        <taxon>Chytridiomycetes incertae sedis</taxon>
        <taxon>Blyttiomyces</taxon>
    </lineage>
</organism>
<protein>
    <submittedName>
        <fullName evidence="2">Uncharacterized protein</fullName>
    </submittedName>
</protein>
<keyword evidence="3" id="KW-1185">Reference proteome</keyword>
<name>A0A4P9WP07_9FUNG</name>
<evidence type="ECO:0000313" key="3">
    <source>
        <dbReference type="Proteomes" id="UP000269721"/>
    </source>
</evidence>
<dbReference type="OrthoDB" id="8120898at2759"/>
<gene>
    <name evidence="2" type="ORF">BDK51DRAFT_39974</name>
</gene>
<accession>A0A4P9WP07</accession>
<dbReference type="Proteomes" id="UP000269721">
    <property type="component" value="Unassembled WGS sequence"/>
</dbReference>
<feature type="compositionally biased region" description="Low complexity" evidence="1">
    <location>
        <begin position="664"/>
        <end position="674"/>
    </location>
</feature>
<reference evidence="3" key="1">
    <citation type="journal article" date="2018" name="Nat. Microbiol.">
        <title>Leveraging single-cell genomics to expand the fungal tree of life.</title>
        <authorList>
            <person name="Ahrendt S.R."/>
            <person name="Quandt C.A."/>
            <person name="Ciobanu D."/>
            <person name="Clum A."/>
            <person name="Salamov A."/>
            <person name="Andreopoulos B."/>
            <person name="Cheng J.F."/>
            <person name="Woyke T."/>
            <person name="Pelin A."/>
            <person name="Henrissat B."/>
            <person name="Reynolds N.K."/>
            <person name="Benny G.L."/>
            <person name="Smith M.E."/>
            <person name="James T.Y."/>
            <person name="Grigoriev I.V."/>
        </authorList>
    </citation>
    <scope>NUCLEOTIDE SEQUENCE [LARGE SCALE GENOMIC DNA]</scope>
</reference>
<evidence type="ECO:0000256" key="1">
    <source>
        <dbReference type="SAM" id="MobiDB-lite"/>
    </source>
</evidence>
<sequence length="809" mass="88778">MTLPQCIFAVDNSGSTAGARGYWEYAAALQTQLAEEYDVEIVFWNSTLEAKVAQQKFQKWCDSASGMGGTYPTCVAELVKDRGFEGRLVIVTDGEVSGLDSCDALLQYHRFAHVDCHLVARGRVNMSVVCPFTRLSPHTVFVKHTYTQQPAERVHNVSLEDLRIMDEMDAIDTVADFEDRYSLIEKIIVARTMGTKGDAAIRAKILSLSKRLVRAIANAPAADGILPPGTRLYKALRASDIPAAETIVRTICDDSADSGGLTIHKRIQFLLRLTEGALVRVFSFDEVASQRAVLATSVAAVAVETLPDAQPQVDAAPFVCPITLDNADGNVVLLIKAGPPLLHGIDKAIVDQLLDCPLALLRRDMEGLRRSLLDRLDHPVGLEAYRESWVSGACLDVSPMTRAELLPAALCLGSHDAHALATNAALFSLITGGKRLGNPDLWFAVLALAILDGEVPYLDSIKASLRSHLLWRLENRTSYASLSGQANTVTTSMPLGAAAWFCYAGGWAQASVMPRREALRIHLGHAHALKALIELQGFGISDAADLHYKRLRGLIHLLRLSKAGTAEWRDNQLAIRGLYQRTFEVDKAACASTFMARETIVSRIPIDGPADPAVADAIWASFNPSLKSLSRAEVVRFASLVGPHLSAGDVEPPSDLTPPPLPTPTSTWPSSAPDYPAKPSIEIVPSTMRPRYQLAPERTWRDGMSDVYGTDSTIVLPVTRAVMAFTEKHGRYPTSLEEFMIYMWNRLCLHGSATTLPTRMVHFWEKEMENHREVFATVPVEEAVRRYRASVRIEDRKRIEAGEEAVTTV</sequence>
<proteinExistence type="predicted"/>
<feature type="region of interest" description="Disordered" evidence="1">
    <location>
        <begin position="648"/>
        <end position="674"/>
    </location>
</feature>
<dbReference type="EMBL" id="KZ994431">
    <property type="protein sequence ID" value="RKO92950.1"/>
    <property type="molecule type" value="Genomic_DNA"/>
</dbReference>
<dbReference type="SUPFAM" id="SSF53300">
    <property type="entry name" value="vWA-like"/>
    <property type="match status" value="1"/>
</dbReference>
<evidence type="ECO:0000313" key="2">
    <source>
        <dbReference type="EMBL" id="RKO92950.1"/>
    </source>
</evidence>
<dbReference type="AlphaFoldDB" id="A0A4P9WP07"/>
<dbReference type="InterPro" id="IPR036465">
    <property type="entry name" value="vWFA_dom_sf"/>
</dbReference>